<dbReference type="RefSeq" id="WP_175159526.1">
    <property type="nucleotide sequence ID" value="NZ_CADIKI010000005.1"/>
</dbReference>
<proteinExistence type="predicted"/>
<dbReference type="AlphaFoldDB" id="A0A6J5FUL4"/>
<keyword evidence="1" id="KW-0472">Membrane</keyword>
<feature type="transmembrane region" description="Helical" evidence="1">
    <location>
        <begin position="354"/>
        <end position="376"/>
    </location>
</feature>
<dbReference type="EMBL" id="CADIKI010000005">
    <property type="protein sequence ID" value="CAB3787762.1"/>
    <property type="molecule type" value="Genomic_DNA"/>
</dbReference>
<dbReference type="Pfam" id="PF02447">
    <property type="entry name" value="GntP_permease"/>
    <property type="match status" value="1"/>
</dbReference>
<feature type="transmembrane region" description="Helical" evidence="1">
    <location>
        <begin position="109"/>
        <end position="134"/>
    </location>
</feature>
<reference evidence="2 3" key="1">
    <citation type="submission" date="2020-04" db="EMBL/GenBank/DDBJ databases">
        <authorList>
            <person name="De Canck E."/>
        </authorList>
    </citation>
    <scope>NUCLEOTIDE SEQUENCE [LARGE SCALE GENOMIC DNA]</scope>
    <source>
        <strain evidence="2 3">LMG 27177</strain>
    </source>
</reference>
<keyword evidence="1" id="KW-0812">Transmembrane</keyword>
<accession>A0A6J5FUL4</accession>
<evidence type="ECO:0000256" key="1">
    <source>
        <dbReference type="SAM" id="Phobius"/>
    </source>
</evidence>
<sequence>MDVITLSPLAVGLGLFGMLASLALLIGFAYRGWSVLLLAPFAAMLAAAISGEPVLAHWTQTFMNSAARFLAQFFPLFLLGALFGKLMEDSGSVKAIASFMTEKLGAHRAILAVVIGGALVTYGGVSLFVAFFVIAPMATALFQAANIPRRLMPAAIALGTSTFTMSALPGTPAIQNAIPMPFFGTTPFAAPGLGVIASIVMVGFGLWWLSLQQSRARAANEGFDGFGGTASVLAAKPAPNAKLVRERATVSQSFDPEEIEHGYISSDLPSFGVAMTPLVLVVCVNFVMNVIVLPRIDADYLADVRWGETSLAAVGGVWGVCVALAVAIVALIVLNRRRLPALRDTVDAGANASVLPVLSVGSLVGYGAVIAALPAFALVREWVLGVGGGPLVSLAVATNLLAALTGSASGGLTIALDALGSTYLQLAAQHGIDPSLLHRVAVISSGTLDSLPHNGAVVTLLAVCGSTHRESYRDIVIVGILGALLALVVVIVLGSIVGSF</sequence>
<feature type="transmembrane region" description="Helical" evidence="1">
    <location>
        <begin position="312"/>
        <end position="334"/>
    </location>
</feature>
<evidence type="ECO:0000313" key="2">
    <source>
        <dbReference type="EMBL" id="CAB3787762.1"/>
    </source>
</evidence>
<feature type="transmembrane region" description="Helical" evidence="1">
    <location>
        <begin position="69"/>
        <end position="88"/>
    </location>
</feature>
<feature type="transmembrane region" description="Helical" evidence="1">
    <location>
        <begin position="475"/>
        <end position="497"/>
    </location>
</feature>
<dbReference type="PANTHER" id="PTHR30354:SF7">
    <property type="entry name" value="BLL7963 PROTEIN"/>
    <property type="match status" value="1"/>
</dbReference>
<feature type="transmembrane region" description="Helical" evidence="1">
    <location>
        <begin position="382"/>
        <end position="404"/>
    </location>
</feature>
<dbReference type="InterPro" id="IPR003474">
    <property type="entry name" value="Glcn_transporter"/>
</dbReference>
<feature type="transmembrane region" description="Helical" evidence="1">
    <location>
        <begin position="6"/>
        <end position="26"/>
    </location>
</feature>
<protein>
    <recommendedName>
        <fullName evidence="4">Transporter</fullName>
    </recommendedName>
</protein>
<gene>
    <name evidence="2" type="ORF">LMG27177_02284</name>
</gene>
<evidence type="ECO:0008006" key="4">
    <source>
        <dbReference type="Google" id="ProtNLM"/>
    </source>
</evidence>
<dbReference type="GO" id="GO:0005886">
    <property type="term" value="C:plasma membrane"/>
    <property type="evidence" value="ECO:0007669"/>
    <property type="project" value="TreeGrafter"/>
</dbReference>
<dbReference type="GO" id="GO:0015128">
    <property type="term" value="F:gluconate transmembrane transporter activity"/>
    <property type="evidence" value="ECO:0007669"/>
    <property type="project" value="InterPro"/>
</dbReference>
<feature type="transmembrane region" description="Helical" evidence="1">
    <location>
        <begin position="188"/>
        <end position="209"/>
    </location>
</feature>
<organism evidence="2 3">
    <name type="scientific">Paraburkholderia fynbosensis</name>
    <dbReference type="NCBI Taxonomy" id="1200993"/>
    <lineage>
        <taxon>Bacteria</taxon>
        <taxon>Pseudomonadati</taxon>
        <taxon>Pseudomonadota</taxon>
        <taxon>Betaproteobacteria</taxon>
        <taxon>Burkholderiales</taxon>
        <taxon>Burkholderiaceae</taxon>
        <taxon>Paraburkholderia</taxon>
    </lineage>
</organism>
<evidence type="ECO:0000313" key="3">
    <source>
        <dbReference type="Proteomes" id="UP000494252"/>
    </source>
</evidence>
<name>A0A6J5FUL4_9BURK</name>
<keyword evidence="3" id="KW-1185">Reference proteome</keyword>
<feature type="transmembrane region" description="Helical" evidence="1">
    <location>
        <begin position="271"/>
        <end position="292"/>
    </location>
</feature>
<dbReference type="PANTHER" id="PTHR30354">
    <property type="entry name" value="GNT FAMILY GLUCONATE TRANSPORTER"/>
    <property type="match status" value="1"/>
</dbReference>
<feature type="transmembrane region" description="Helical" evidence="1">
    <location>
        <begin position="33"/>
        <end position="49"/>
    </location>
</feature>
<dbReference type="Proteomes" id="UP000494252">
    <property type="component" value="Unassembled WGS sequence"/>
</dbReference>
<keyword evidence="1" id="KW-1133">Transmembrane helix</keyword>